<gene>
    <name evidence="2" type="ORF">ACFORG_04680</name>
</gene>
<evidence type="ECO:0000256" key="1">
    <source>
        <dbReference type="SAM" id="SignalP"/>
    </source>
</evidence>
<feature type="chain" id="PRO_5046634275" evidence="1">
    <location>
        <begin position="25"/>
        <end position="103"/>
    </location>
</feature>
<organism evidence="2 3">
    <name type="scientific">Lutimaribacter marinistellae</name>
    <dbReference type="NCBI Taxonomy" id="1820329"/>
    <lineage>
        <taxon>Bacteria</taxon>
        <taxon>Pseudomonadati</taxon>
        <taxon>Pseudomonadota</taxon>
        <taxon>Alphaproteobacteria</taxon>
        <taxon>Rhodobacterales</taxon>
        <taxon>Roseobacteraceae</taxon>
        <taxon>Lutimaribacter</taxon>
    </lineage>
</organism>
<reference evidence="3" key="1">
    <citation type="journal article" date="2019" name="Int. J. Syst. Evol. Microbiol.">
        <title>The Global Catalogue of Microorganisms (GCM) 10K type strain sequencing project: providing services to taxonomists for standard genome sequencing and annotation.</title>
        <authorList>
            <consortium name="The Broad Institute Genomics Platform"/>
            <consortium name="The Broad Institute Genome Sequencing Center for Infectious Disease"/>
            <person name="Wu L."/>
            <person name="Ma J."/>
        </authorList>
    </citation>
    <scope>NUCLEOTIDE SEQUENCE [LARGE SCALE GENOMIC DNA]</scope>
    <source>
        <strain evidence="3">KCTC 42911</strain>
    </source>
</reference>
<keyword evidence="3" id="KW-1185">Reference proteome</keyword>
<protein>
    <submittedName>
        <fullName evidence="2">Uncharacterized protein</fullName>
    </submittedName>
</protein>
<name>A0ABV7TBV6_9RHOB</name>
<evidence type="ECO:0000313" key="2">
    <source>
        <dbReference type="EMBL" id="MFC3613047.1"/>
    </source>
</evidence>
<dbReference type="EMBL" id="JBHRXI010000004">
    <property type="protein sequence ID" value="MFC3613047.1"/>
    <property type="molecule type" value="Genomic_DNA"/>
</dbReference>
<evidence type="ECO:0000313" key="3">
    <source>
        <dbReference type="Proteomes" id="UP001595629"/>
    </source>
</evidence>
<feature type="signal peptide" evidence="1">
    <location>
        <begin position="1"/>
        <end position="24"/>
    </location>
</feature>
<keyword evidence="1" id="KW-0732">Signal</keyword>
<dbReference type="RefSeq" id="WP_386734226.1">
    <property type="nucleotide sequence ID" value="NZ_JBHRXI010000004.1"/>
</dbReference>
<accession>A0ABV7TBV6</accession>
<comment type="caution">
    <text evidence="2">The sequence shown here is derived from an EMBL/GenBank/DDBJ whole genome shotgun (WGS) entry which is preliminary data.</text>
</comment>
<sequence>MMATMFKMTMGLGVMVLAAAQVQAQGNCAPREVVIERLAERYGEARRGIGLVQQGSVMEVFASDQTGTWTITVTMPDGTTCLVASGQAYEVIADAASGAGDDA</sequence>
<dbReference type="Proteomes" id="UP001595629">
    <property type="component" value="Unassembled WGS sequence"/>
</dbReference>
<proteinExistence type="predicted"/>